<accession>A0A164RMB4</accession>
<evidence type="ECO:0000313" key="1">
    <source>
        <dbReference type="EMBL" id="KZS90690.1"/>
    </source>
</evidence>
<reference evidence="1 2" key="1">
    <citation type="journal article" date="2016" name="Mol. Biol. Evol.">
        <title>Comparative Genomics of Early-Diverging Mushroom-Forming Fungi Provides Insights into the Origins of Lignocellulose Decay Capabilities.</title>
        <authorList>
            <person name="Nagy L.G."/>
            <person name="Riley R."/>
            <person name="Tritt A."/>
            <person name="Adam C."/>
            <person name="Daum C."/>
            <person name="Floudas D."/>
            <person name="Sun H."/>
            <person name="Yadav J.S."/>
            <person name="Pangilinan J."/>
            <person name="Larsson K.H."/>
            <person name="Matsuura K."/>
            <person name="Barry K."/>
            <person name="Labutti K."/>
            <person name="Kuo R."/>
            <person name="Ohm R.A."/>
            <person name="Bhattacharya S.S."/>
            <person name="Shirouzu T."/>
            <person name="Yoshinaga Y."/>
            <person name="Martin F.M."/>
            <person name="Grigoriev I.V."/>
            <person name="Hibbett D.S."/>
        </authorList>
    </citation>
    <scope>NUCLEOTIDE SEQUENCE [LARGE SCALE GENOMIC DNA]</scope>
    <source>
        <strain evidence="1 2">HHB9708</strain>
    </source>
</reference>
<evidence type="ECO:0000313" key="2">
    <source>
        <dbReference type="Proteomes" id="UP000076722"/>
    </source>
</evidence>
<name>A0A164RMB4_9AGAM</name>
<gene>
    <name evidence="1" type="ORF">SISNIDRAFT_468452</name>
</gene>
<dbReference type="AlphaFoldDB" id="A0A164RMB4"/>
<dbReference type="EMBL" id="KV419420">
    <property type="protein sequence ID" value="KZS90690.1"/>
    <property type="molecule type" value="Genomic_DNA"/>
</dbReference>
<keyword evidence="2" id="KW-1185">Reference proteome</keyword>
<protein>
    <submittedName>
        <fullName evidence="1">Uncharacterized protein</fullName>
    </submittedName>
</protein>
<dbReference type="Proteomes" id="UP000076722">
    <property type="component" value="Unassembled WGS sequence"/>
</dbReference>
<sequence>MLTMRDSSDYASRELDHQRLDTLPLVRCVVNTVVDCDQLREFSRSVRSRAITKTQYKESYLTPNIFDRLERSLEPIEDPLSVSSQISSQGRYAFLFHLRLLKCLAHRLYMSMGGGRTSVSGRVPYREKIVRINTRLKKSKGEAAKARYGPRRRNDRARLIGGATNDSNNGSALIIPRVTHFYRSPRSSREHGYSEQLQDLDRIDSFVSLNFYNTVTAPSAGKRDNFKHDLYRYLGLNNNPSWARDRRHRRAEEEEQFYSAGRCFNGIKNQAS</sequence>
<proteinExistence type="predicted"/>
<organism evidence="1 2">
    <name type="scientific">Sistotremastrum niveocremeum HHB9708</name>
    <dbReference type="NCBI Taxonomy" id="1314777"/>
    <lineage>
        <taxon>Eukaryota</taxon>
        <taxon>Fungi</taxon>
        <taxon>Dikarya</taxon>
        <taxon>Basidiomycota</taxon>
        <taxon>Agaricomycotina</taxon>
        <taxon>Agaricomycetes</taxon>
        <taxon>Sistotremastrales</taxon>
        <taxon>Sistotremastraceae</taxon>
        <taxon>Sertulicium</taxon>
        <taxon>Sertulicium niveocremeum</taxon>
    </lineage>
</organism>